<organism evidence="2 3">
    <name type="scientific">Oleoguttula mirabilis</name>
    <dbReference type="NCBI Taxonomy" id="1507867"/>
    <lineage>
        <taxon>Eukaryota</taxon>
        <taxon>Fungi</taxon>
        <taxon>Dikarya</taxon>
        <taxon>Ascomycota</taxon>
        <taxon>Pezizomycotina</taxon>
        <taxon>Dothideomycetes</taxon>
        <taxon>Dothideomycetidae</taxon>
        <taxon>Mycosphaerellales</taxon>
        <taxon>Teratosphaeriaceae</taxon>
        <taxon>Oleoguttula</taxon>
    </lineage>
</organism>
<feature type="region of interest" description="Disordered" evidence="1">
    <location>
        <begin position="365"/>
        <end position="388"/>
    </location>
</feature>
<name>A0AAV9J6X0_9PEZI</name>
<proteinExistence type="predicted"/>
<protein>
    <submittedName>
        <fullName evidence="2">Uncharacterized protein</fullName>
    </submittedName>
</protein>
<dbReference type="AlphaFoldDB" id="A0AAV9J6X0"/>
<reference evidence="2 3" key="1">
    <citation type="submission" date="2021-11" db="EMBL/GenBank/DDBJ databases">
        <title>Black yeast isolated from Biological Soil Crust.</title>
        <authorList>
            <person name="Kurbessoian T."/>
        </authorList>
    </citation>
    <scope>NUCLEOTIDE SEQUENCE [LARGE SCALE GENOMIC DNA]</scope>
    <source>
        <strain evidence="2 3">CCFEE 5522</strain>
    </source>
</reference>
<evidence type="ECO:0000313" key="2">
    <source>
        <dbReference type="EMBL" id="KAK4540751.1"/>
    </source>
</evidence>
<dbReference type="Proteomes" id="UP001324427">
    <property type="component" value="Unassembled WGS sequence"/>
</dbReference>
<sequence length="426" mass="48058">MSAGPVLCMGQSGSVCISENLRCVIWTPTAEEAVPITIQLAEVTRVEEPIQMSFDEVLTVAMGENKTIELSAPRPTSHTTEWHRVERLLHTWAFIGTQQPLLQEYPYRKAQEPVDAIKTQASPFLKLPGELRNAIYSYAAEQIDCFGFLDGAAKPCVSGAMRETRTPSNACEGSTSYPIEFQLEKTQSPQTVHPLTQTSQQCRVEFQMYLEKHHLAAATLRLDVHNFDFRNAIDVLKTVPNANLRLISITLRMPAWYEGINWDGLNAWYVYLLTGSNTEENVTRGNDGPRDIIGYHSKLRWRCHGPYDRCGKLTGKLYEDYTTTIDDRAHIAGTLYYCFEKEHERMMHQAATEGIEVPAYAADAEKTTGTKSDHDALEDDDPSDILRHKQPFLTRDGGVEGRRIMEAMDVQKMLGKVTKSLKALRL</sequence>
<gene>
    <name evidence="2" type="ORF">LTR36_008966</name>
</gene>
<dbReference type="EMBL" id="JAVFHQ010000062">
    <property type="protein sequence ID" value="KAK4540751.1"/>
    <property type="molecule type" value="Genomic_DNA"/>
</dbReference>
<comment type="caution">
    <text evidence="2">The sequence shown here is derived from an EMBL/GenBank/DDBJ whole genome shotgun (WGS) entry which is preliminary data.</text>
</comment>
<keyword evidence="3" id="KW-1185">Reference proteome</keyword>
<feature type="compositionally biased region" description="Basic and acidic residues" evidence="1">
    <location>
        <begin position="365"/>
        <end position="375"/>
    </location>
</feature>
<accession>A0AAV9J6X0</accession>
<evidence type="ECO:0000313" key="3">
    <source>
        <dbReference type="Proteomes" id="UP001324427"/>
    </source>
</evidence>
<evidence type="ECO:0000256" key="1">
    <source>
        <dbReference type="SAM" id="MobiDB-lite"/>
    </source>
</evidence>